<feature type="transmembrane region" description="Helical" evidence="2">
    <location>
        <begin position="650"/>
        <end position="667"/>
    </location>
</feature>
<feature type="transmembrane region" description="Helical" evidence="2">
    <location>
        <begin position="551"/>
        <end position="570"/>
    </location>
</feature>
<dbReference type="Pfam" id="PF24874">
    <property type="entry name" value="Piezo_THU9_anchor"/>
    <property type="match status" value="1"/>
</dbReference>
<gene>
    <name evidence="5" type="ORF">M9Y10_019231</name>
</gene>
<feature type="transmembrane region" description="Helical" evidence="2">
    <location>
        <begin position="526"/>
        <end position="544"/>
    </location>
</feature>
<keyword evidence="2" id="KW-1133">Transmembrane helix</keyword>
<feature type="compositionally biased region" description="Low complexity" evidence="1">
    <location>
        <begin position="2061"/>
        <end position="2078"/>
    </location>
</feature>
<feature type="transmembrane region" description="Helical" evidence="2">
    <location>
        <begin position="1499"/>
        <end position="1519"/>
    </location>
</feature>
<feature type="transmembrane region" description="Helical" evidence="2">
    <location>
        <begin position="1024"/>
        <end position="1042"/>
    </location>
</feature>
<dbReference type="PANTHER" id="PTHR13167">
    <property type="entry name" value="PIEZO-TYPE MECHANOSENSITIVE ION CHANNEL COMPONENT"/>
    <property type="match status" value="1"/>
</dbReference>
<feature type="transmembrane region" description="Helical" evidence="2">
    <location>
        <begin position="973"/>
        <end position="991"/>
    </location>
</feature>
<accession>A0ABR2HJT6</accession>
<feature type="transmembrane region" description="Helical" evidence="2">
    <location>
        <begin position="754"/>
        <end position="779"/>
    </location>
</feature>
<comment type="caution">
    <text evidence="5">The sequence shown here is derived from an EMBL/GenBank/DDBJ whole genome shotgun (WGS) entry which is preliminary data.</text>
</comment>
<evidence type="ECO:0000313" key="6">
    <source>
        <dbReference type="Proteomes" id="UP001470230"/>
    </source>
</evidence>
<feature type="transmembrane region" description="Helical" evidence="2">
    <location>
        <begin position="1410"/>
        <end position="1428"/>
    </location>
</feature>
<feature type="transmembrane region" description="Helical" evidence="2">
    <location>
        <begin position="625"/>
        <end position="644"/>
    </location>
</feature>
<evidence type="ECO:0000313" key="5">
    <source>
        <dbReference type="EMBL" id="KAK8848175.1"/>
    </source>
</evidence>
<dbReference type="InterPro" id="IPR031334">
    <property type="entry name" value="Piezo_cap_dom"/>
</dbReference>
<feature type="domain" description="Piezo THU9 and anchor" evidence="4">
    <location>
        <begin position="1459"/>
        <end position="1680"/>
    </location>
</feature>
<feature type="transmembrane region" description="Helical" evidence="2">
    <location>
        <begin position="304"/>
        <end position="321"/>
    </location>
</feature>
<organism evidence="5 6">
    <name type="scientific">Tritrichomonas musculus</name>
    <dbReference type="NCBI Taxonomy" id="1915356"/>
    <lineage>
        <taxon>Eukaryota</taxon>
        <taxon>Metamonada</taxon>
        <taxon>Parabasalia</taxon>
        <taxon>Tritrichomonadida</taxon>
        <taxon>Tritrichomonadidae</taxon>
        <taxon>Tritrichomonas</taxon>
    </lineage>
</organism>
<feature type="region of interest" description="Disordered" evidence="1">
    <location>
        <begin position="2061"/>
        <end position="2089"/>
    </location>
</feature>
<feature type="transmembrane region" description="Helical" evidence="2">
    <location>
        <begin position="1336"/>
        <end position="1353"/>
    </location>
</feature>
<feature type="transmembrane region" description="Helical" evidence="2">
    <location>
        <begin position="1360"/>
        <end position="1378"/>
    </location>
</feature>
<feature type="transmembrane region" description="Helical" evidence="2">
    <location>
        <begin position="1526"/>
        <end position="1549"/>
    </location>
</feature>
<name>A0ABR2HJT6_9EUKA</name>
<feature type="transmembrane region" description="Helical" evidence="2">
    <location>
        <begin position="600"/>
        <end position="618"/>
    </location>
</feature>
<dbReference type="InterPro" id="IPR056770">
    <property type="entry name" value="Piezo_THU9_anchor"/>
</dbReference>
<feature type="transmembrane region" description="Helical" evidence="2">
    <location>
        <begin position="998"/>
        <end position="1018"/>
    </location>
</feature>
<evidence type="ECO:0000256" key="2">
    <source>
        <dbReference type="SAM" id="Phobius"/>
    </source>
</evidence>
<feature type="transmembrane region" description="Helical" evidence="2">
    <location>
        <begin position="92"/>
        <end position="115"/>
    </location>
</feature>
<feature type="domain" description="Piezo non-specific cation channel cap" evidence="3">
    <location>
        <begin position="1712"/>
        <end position="2006"/>
    </location>
</feature>
<dbReference type="InterPro" id="IPR027272">
    <property type="entry name" value="Piezo"/>
</dbReference>
<feature type="transmembrane region" description="Helical" evidence="2">
    <location>
        <begin position="45"/>
        <end position="72"/>
    </location>
</feature>
<feature type="transmembrane region" description="Helical" evidence="2">
    <location>
        <begin position="1459"/>
        <end position="1479"/>
    </location>
</feature>
<dbReference type="EMBL" id="JAPFFF010000027">
    <property type="protein sequence ID" value="KAK8848175.1"/>
    <property type="molecule type" value="Genomic_DNA"/>
</dbReference>
<evidence type="ECO:0000256" key="1">
    <source>
        <dbReference type="SAM" id="MobiDB-lite"/>
    </source>
</evidence>
<dbReference type="PANTHER" id="PTHR13167:SF25">
    <property type="entry name" value="PIEZO-TYPE MECHANOSENSITIVE ION CHANNEL COMPONENT"/>
    <property type="match status" value="1"/>
</dbReference>
<feature type="transmembrane region" description="Helical" evidence="2">
    <location>
        <begin position="229"/>
        <end position="251"/>
    </location>
</feature>
<keyword evidence="6" id="KW-1185">Reference proteome</keyword>
<keyword evidence="2" id="KW-0472">Membrane</keyword>
<feature type="compositionally biased region" description="Polar residues" evidence="1">
    <location>
        <begin position="2079"/>
        <end position="2089"/>
    </location>
</feature>
<sequence>MTFKTSTLPLLNEEMMPFIHREDGSITQSIASSFNINKYFCFFDILPVLCWIPISSMGSTANTIIHFIFTVVYSSSVNSPKIFANRKSSAPFIIFLLSLIYSIFYIIGHVSMFYLTKSGTIKSLPSILHYFDIYSYQEKPYLNNILYVFVATAIIDIIFIPITLLISDMWFRRAKAALLATFSRPILIIFLIDLSLAVSFSPHKYLLFMPLLFGIICLLVGLCKNSFHYIVAMVFWILFIIGLSAFLVLIASDLIITIELSSIPRWARIVTVCIAGYISSLYLANTFKNQAAAIRIVSKYRPPFFISAFAPFFVIVSSIFFSLCDLTWVSFVGLIAGLVPSFFENKRMALIVPYTFVVNVCTVVTQLFMCCFSSVYSYRSDITLVVPFVLTSVSALFLSNANGNYFRTEDKDMISALVASEKPGNVASSAPVFELPLSTANEHAKSQLSLNVENEQHQDLTNSIEIPSMSENARILPASSAPVLHQSPNPIAPRAIFSKVQNIFGVILLLGFYTMASLFASMYPSILTNTILTFSVIFAVCGIFNKIAWRLLMVVTSISAVCQMIVTLLIRYTSFVEIDESIYDLFFIPIDPKNDPIYKALWPVFMLFFVALLIKSIFLSPLRSIVIFCNSIVPILAVLPIIFIENSCFNVSYLILFTVLMHLMKYSPNRGRKAVYIIYGVIAFANLIILILYSFKDFRKLPMTSRTRIILGLPGDGSDDDHIAGLLVLTYFLLIISFTFKFETVEEERVKPRFYDLIVAILSIFPFYFFIIAVFISVIVNHTSSFVYIIILAVMGTVRIFSDKGQIAGNILYYLFLICCLFQTVAALVPSSKEFVDIANLIGPAVSTKLGRGVNIITLLAAYSFSSVTQINYEFNDTLIKIAHFSKRNILVLVQISLAITALEANEILAPVSAVILLFLSLKQSIKRYLAVGLNIIMILLIIYVLYFMMLPFSEVNNVTKYFMLNEVNNIDVAHSFLHLLTCTLLLEFGVNETPGFGNTIFTSYAFPIFAPMIMIFSLLIFDYISAVHTILFGIIIILTLSRQQDYYYLNYAALMYTISTIFFSTVRHSPWFPTHKILDKIFVFERKYVIHRILIFINQFILVTMLRSREFKEVQLRESQRKNYRERRQQIFAEIRAKDEKFIGIYFHSQLHKLQGDFVVLTVEGSYVPYPATKRDYYLINGLAYTADETEITEENETLGKRALKAVTRIFRSATHFIIDLIVWNFMHFTDYNLEPGMSLPAVQKLSAFYDVMIQQYQQTESLDIPQEWMRFAQTIPYSIKQHFRLISRLQIQKDRKNLRYQLLKRYTSMFLRTIFPVLLVLLSFFYPFVQSSSIISFSYILIVYMCISLKIHSYMPYFIISITVMFIRFFVQLPYLDEQLEIFANSPSEQQRSIPILTILGLNNVSDVFTYDAFIFYFAILSVAYLQRHPYTPNRCIDNKFFSRITNRSPYRVNFPVYIFLFDFVGFLILFFSYGVWSKYETNIMSMVSGTSSISSFYVLLLFCYMLFLLAVHISYLSKSAISLFIVSVLFAVASFSVILFAIPHISKKQCWEHTSFRVFLFCRLCSQFFMAFQMNIGFPHEPPQISKGKPLLIIIYEVVLRACPFLFEIVVVMKWIANRTSVTLFNTLILEHVKSKLKQRRATSILFPPRKQRGSCVGVLFLFLMIFLLFFPLLLLSSSDSTTTINPASIIESKFGVAGISSFYEYLTTVEHSQLTDSQQKQIFNMNDSSLVTYYSMSISQLQVLDFPFSSMSEFIVTPDANNIAIDHLKDNESEFIPFGTISLSFKTATTKAKARNVVFNIFGEKLNETEKYNLSELLSNKSTSSTTELRIKNFIPMFIYVPYDNENSYIKGYFYDAIFRLTSTDSSESNGGSDYWHLETVPSDPENTPDFIKDSYKENVTRIVLWSQATPTKLIGSLLTSTGGIIGLYAFIVITIGQFITMWVAGLFTDLWIMRMHNPLKMLNALMAIEAYRLEGDLDKEFELSEMVLENLRSTPRIIQLTDITNANIDQSLVEHRNRFDAHNPFYNENSHRRFSVNYADMAPRFNLNDNIYDINVGDNDNNNNNNANNNNNNQPLSNSSSMDL</sequence>
<feature type="transmembrane region" description="Helical" evidence="2">
    <location>
        <begin position="1593"/>
        <end position="1613"/>
    </location>
</feature>
<feature type="transmembrane region" description="Helical" evidence="2">
    <location>
        <begin position="503"/>
        <end position="520"/>
    </location>
</feature>
<feature type="transmembrane region" description="Helical" evidence="2">
    <location>
        <begin position="674"/>
        <end position="695"/>
    </location>
</feature>
<feature type="transmembrane region" description="Helical" evidence="2">
    <location>
        <begin position="1049"/>
        <end position="1069"/>
    </location>
</feature>
<dbReference type="Pfam" id="PF12166">
    <property type="entry name" value="Piezo_cap"/>
    <property type="match status" value="1"/>
</dbReference>
<feature type="transmembrane region" description="Helical" evidence="2">
    <location>
        <begin position="1932"/>
        <end position="1957"/>
    </location>
</feature>
<feature type="transmembrane region" description="Helical" evidence="2">
    <location>
        <begin position="145"/>
        <end position="166"/>
    </location>
</feature>
<evidence type="ECO:0000259" key="3">
    <source>
        <dbReference type="Pfam" id="PF12166"/>
    </source>
</evidence>
<feature type="transmembrane region" description="Helical" evidence="2">
    <location>
        <begin position="350"/>
        <end position="376"/>
    </location>
</feature>
<reference evidence="5 6" key="1">
    <citation type="submission" date="2024-04" db="EMBL/GenBank/DDBJ databases">
        <title>Tritrichomonas musculus Genome.</title>
        <authorList>
            <person name="Alves-Ferreira E."/>
            <person name="Grigg M."/>
            <person name="Lorenzi H."/>
            <person name="Galac M."/>
        </authorList>
    </citation>
    <scope>NUCLEOTIDE SEQUENCE [LARGE SCALE GENOMIC DNA]</scope>
    <source>
        <strain evidence="5 6">EAF2021</strain>
    </source>
</reference>
<feature type="transmembrane region" description="Helical" evidence="2">
    <location>
        <begin position="1657"/>
        <end position="1679"/>
    </location>
</feature>
<feature type="transmembrane region" description="Helical" evidence="2">
    <location>
        <begin position="932"/>
        <end position="953"/>
    </location>
</feature>
<feature type="transmembrane region" description="Helical" evidence="2">
    <location>
        <begin position="382"/>
        <end position="401"/>
    </location>
</feature>
<feature type="transmembrane region" description="Helical" evidence="2">
    <location>
        <begin position="896"/>
        <end position="920"/>
    </location>
</feature>
<evidence type="ECO:0000259" key="4">
    <source>
        <dbReference type="Pfam" id="PF24874"/>
    </source>
</evidence>
<feature type="transmembrane region" description="Helical" evidence="2">
    <location>
        <begin position="723"/>
        <end position="742"/>
    </location>
</feature>
<feature type="transmembrane region" description="Helical" evidence="2">
    <location>
        <begin position="811"/>
        <end position="829"/>
    </location>
</feature>
<feature type="transmembrane region" description="Helical" evidence="2">
    <location>
        <begin position="327"/>
        <end position="343"/>
    </location>
</feature>
<protein>
    <submittedName>
        <fullName evidence="5">Piezo-type mechanosensitive ion channel component</fullName>
    </submittedName>
</protein>
<feature type="transmembrane region" description="Helical" evidence="2">
    <location>
        <begin position="178"/>
        <end position="199"/>
    </location>
</feature>
<feature type="transmembrane region" description="Helical" evidence="2">
    <location>
        <begin position="205"/>
        <end position="222"/>
    </location>
</feature>
<proteinExistence type="predicted"/>
<dbReference type="Proteomes" id="UP001470230">
    <property type="component" value="Unassembled WGS sequence"/>
</dbReference>
<feature type="transmembrane region" description="Helical" evidence="2">
    <location>
        <begin position="1089"/>
        <end position="1107"/>
    </location>
</feature>
<feature type="transmembrane region" description="Helical" evidence="2">
    <location>
        <begin position="263"/>
        <end position="284"/>
    </location>
</feature>
<keyword evidence="2" id="KW-0812">Transmembrane</keyword>
<feature type="transmembrane region" description="Helical" evidence="2">
    <location>
        <begin position="785"/>
        <end position="802"/>
    </location>
</feature>
<feature type="transmembrane region" description="Helical" evidence="2">
    <location>
        <begin position="1311"/>
        <end position="1330"/>
    </location>
</feature>